<name>A0A2B4RAT8_STYPI</name>
<evidence type="ECO:0000313" key="3">
    <source>
        <dbReference type="Proteomes" id="UP000225706"/>
    </source>
</evidence>
<dbReference type="InterPro" id="IPR003609">
    <property type="entry name" value="Pan_app"/>
</dbReference>
<reference evidence="3" key="1">
    <citation type="journal article" date="2017" name="bioRxiv">
        <title>Comparative analysis of the genomes of Stylophora pistillata and Acropora digitifera provides evidence for extensive differences between species of corals.</title>
        <authorList>
            <person name="Voolstra C.R."/>
            <person name="Li Y."/>
            <person name="Liew Y.J."/>
            <person name="Baumgarten S."/>
            <person name="Zoccola D."/>
            <person name="Flot J.-F."/>
            <person name="Tambutte S."/>
            <person name="Allemand D."/>
            <person name="Aranda M."/>
        </authorList>
    </citation>
    <scope>NUCLEOTIDE SEQUENCE [LARGE SCALE GENOMIC DNA]</scope>
</reference>
<protein>
    <recommendedName>
        <fullName evidence="1">Apple domain-containing protein</fullName>
    </recommendedName>
</protein>
<dbReference type="AlphaFoldDB" id="A0A2B4RAT8"/>
<keyword evidence="3" id="KW-1185">Reference proteome</keyword>
<dbReference type="EMBL" id="LSMT01000813">
    <property type="protein sequence ID" value="PFX14256.1"/>
    <property type="molecule type" value="Genomic_DNA"/>
</dbReference>
<dbReference type="Pfam" id="PF00024">
    <property type="entry name" value="PAN_1"/>
    <property type="match status" value="1"/>
</dbReference>
<organism evidence="2 3">
    <name type="scientific">Stylophora pistillata</name>
    <name type="common">Smooth cauliflower coral</name>
    <dbReference type="NCBI Taxonomy" id="50429"/>
    <lineage>
        <taxon>Eukaryota</taxon>
        <taxon>Metazoa</taxon>
        <taxon>Cnidaria</taxon>
        <taxon>Anthozoa</taxon>
        <taxon>Hexacorallia</taxon>
        <taxon>Scleractinia</taxon>
        <taxon>Astrocoeniina</taxon>
        <taxon>Pocilloporidae</taxon>
        <taxon>Stylophora</taxon>
    </lineage>
</organism>
<dbReference type="PROSITE" id="PS50948">
    <property type="entry name" value="PAN"/>
    <property type="match status" value="1"/>
</dbReference>
<dbReference type="Proteomes" id="UP000225706">
    <property type="component" value="Unassembled WGS sequence"/>
</dbReference>
<feature type="domain" description="Apple" evidence="1">
    <location>
        <begin position="20"/>
        <end position="97"/>
    </location>
</feature>
<evidence type="ECO:0000313" key="2">
    <source>
        <dbReference type="EMBL" id="PFX14256.1"/>
    </source>
</evidence>
<gene>
    <name evidence="2" type="ORF">AWC38_SpisGene21603</name>
</gene>
<dbReference type="OrthoDB" id="5970459at2759"/>
<proteinExistence type="predicted"/>
<comment type="caution">
    <text evidence="2">The sequence shown here is derived from an EMBL/GenBank/DDBJ whole genome shotgun (WGS) entry which is preliminary data.</text>
</comment>
<accession>A0A2B4RAT8</accession>
<evidence type="ECO:0000259" key="1">
    <source>
        <dbReference type="PROSITE" id="PS50948"/>
    </source>
</evidence>
<sequence length="292" mass="33451">MFLISRIGTRIGILDAIGQCHEQEQSIGGMNLRGHIFKVYRVGLPVECYLRCEEEVTCQSYNVVVGQNICELNDRTKEATPEDFIPDKRRFYMKRSGNRERFIMEYSSDQLNNFRICYVAFNLIPKELGKSSDKNKISATKKTWENGKIRQGMVRIFYRNESKKSHKKNAHYLSTLQNGKTEEWDCSYLFFALLLSDSIGSTVSTAMIKDIDDLRQVNNIAHSGEATITDTKVQNNAGRVLNALNSLSLPISDIITIKKSEKFSYSRSQQPEGKGCKFSKQSYKFGMNKWNV</sequence>